<dbReference type="RefSeq" id="XP_045286154.1">
    <property type="nucleotide sequence ID" value="XM_045432986.1"/>
</dbReference>
<dbReference type="AlphaFoldDB" id="C0NS07"/>
<evidence type="ECO:0000256" key="1">
    <source>
        <dbReference type="SAM" id="Phobius"/>
    </source>
</evidence>
<dbReference type="GeneID" id="69038953"/>
<dbReference type="Proteomes" id="UP000001631">
    <property type="component" value="Unassembled WGS sequence"/>
</dbReference>
<keyword evidence="1" id="KW-0472">Membrane</keyword>
<feature type="transmembrane region" description="Helical" evidence="1">
    <location>
        <begin position="83"/>
        <end position="103"/>
    </location>
</feature>
<organism evidence="2 3">
    <name type="scientific">Ajellomyces capsulatus (strain G186AR / H82 / ATCC MYA-2454 / RMSCC 2432)</name>
    <name type="common">Darling's disease fungus</name>
    <name type="synonym">Histoplasma capsulatum</name>
    <dbReference type="NCBI Taxonomy" id="447093"/>
    <lineage>
        <taxon>Eukaryota</taxon>
        <taxon>Fungi</taxon>
        <taxon>Dikarya</taxon>
        <taxon>Ascomycota</taxon>
        <taxon>Pezizomycotina</taxon>
        <taxon>Eurotiomycetes</taxon>
        <taxon>Eurotiomycetidae</taxon>
        <taxon>Onygenales</taxon>
        <taxon>Ajellomycetaceae</taxon>
        <taxon>Histoplasma</taxon>
    </lineage>
</organism>
<protein>
    <submittedName>
        <fullName evidence="2">Uncharacterized protein</fullName>
    </submittedName>
</protein>
<evidence type="ECO:0000313" key="3">
    <source>
        <dbReference type="Proteomes" id="UP000001631"/>
    </source>
</evidence>
<evidence type="ECO:0000313" key="2">
    <source>
        <dbReference type="EMBL" id="EEH05673.1"/>
    </source>
</evidence>
<feature type="transmembrane region" description="Helical" evidence="1">
    <location>
        <begin position="44"/>
        <end position="63"/>
    </location>
</feature>
<sequence>MTPYLTYIRVLRNHTGWKLLAGLNTLHHTFMYAYFGGVASFRPILPFTGLLQLMVGLVGEAVIVHTKNNSRLVEEAVVLWPHIVSAALLGMYFVLFAFELMALARKQKNGRGKVTVGVTNDLDENQGGIFVSRSELKT</sequence>
<dbReference type="EMBL" id="GG663370">
    <property type="protein sequence ID" value="EEH05673.1"/>
    <property type="molecule type" value="Genomic_DNA"/>
</dbReference>
<keyword evidence="1" id="KW-0812">Transmembrane</keyword>
<dbReference type="HOGENOM" id="CLU_1854652_0_0_1"/>
<keyword evidence="1" id="KW-1133">Transmembrane helix</keyword>
<reference evidence="2" key="1">
    <citation type="submission" date="2009-02" db="EMBL/GenBank/DDBJ databases">
        <title>The Genome Sequence of Ajellomyces capsulatus strain G186AR.</title>
        <authorList>
            <consortium name="The Broad Institute Genome Sequencing Platform"/>
            <person name="Champion M."/>
            <person name="Cuomo C."/>
            <person name="Ma L.-J."/>
            <person name="Henn M.R."/>
            <person name="Sil A."/>
            <person name="Goldman B."/>
            <person name="Young S.K."/>
            <person name="Kodira C.D."/>
            <person name="Zeng Q."/>
            <person name="Koehrsen M."/>
            <person name="Alvarado L."/>
            <person name="Berlin A."/>
            <person name="Borenstein D."/>
            <person name="Chen Z."/>
            <person name="Engels R."/>
            <person name="Freedman E."/>
            <person name="Gellesch M."/>
            <person name="Goldberg J."/>
            <person name="Griggs A."/>
            <person name="Gujja S."/>
            <person name="Heiman D."/>
            <person name="Hepburn T."/>
            <person name="Howarth C."/>
            <person name="Jen D."/>
            <person name="Larson L."/>
            <person name="Lewis B."/>
            <person name="Mehta T."/>
            <person name="Park D."/>
            <person name="Pearson M."/>
            <person name="Roberts A."/>
            <person name="Saif S."/>
            <person name="Shea T."/>
            <person name="Shenoy N."/>
            <person name="Sisk P."/>
            <person name="Stolte C."/>
            <person name="Sykes S."/>
            <person name="Walk T."/>
            <person name="White J."/>
            <person name="Yandava C."/>
            <person name="Klein B."/>
            <person name="McEwen J.G."/>
            <person name="Puccia R."/>
            <person name="Goldman G.H."/>
            <person name="Felipe M.S."/>
            <person name="Nino-Vega G."/>
            <person name="San-Blas G."/>
            <person name="Taylor J."/>
            <person name="Mendoza L."/>
            <person name="Galagan J."/>
            <person name="Nusbaum C."/>
            <person name="Birren B."/>
        </authorList>
    </citation>
    <scope>NUCLEOTIDE SEQUENCE</scope>
    <source>
        <strain evidence="2">G186AR</strain>
    </source>
</reference>
<keyword evidence="3" id="KW-1185">Reference proteome</keyword>
<gene>
    <name evidence="2" type="ORF">HCBG_05937</name>
</gene>
<accession>C0NS07</accession>
<dbReference type="InParanoid" id="C0NS07"/>
<proteinExistence type="predicted"/>
<name>C0NS07_AJECG</name>